<dbReference type="OrthoDB" id="6077919at2759"/>
<dbReference type="GeneID" id="103167890"/>
<evidence type="ECO:0000256" key="3">
    <source>
        <dbReference type="ARBA" id="ARBA00022723"/>
    </source>
</evidence>
<dbReference type="FunFam" id="3.30.160.60:FF:000787">
    <property type="entry name" value="Zinc finger protein 784"/>
    <property type="match status" value="1"/>
</dbReference>
<keyword evidence="3" id="KW-0479">Metal-binding</keyword>
<keyword evidence="9" id="KW-0804">Transcription</keyword>
<feature type="domain" description="C2H2-type" evidence="13">
    <location>
        <begin position="436"/>
        <end position="463"/>
    </location>
</feature>
<evidence type="ECO:0000256" key="9">
    <source>
        <dbReference type="ARBA" id="ARBA00023163"/>
    </source>
</evidence>
<evidence type="ECO:0000256" key="11">
    <source>
        <dbReference type="PROSITE-ProRule" id="PRU00042"/>
    </source>
</evidence>
<dbReference type="FunFam" id="3.30.160.60:FF:001090">
    <property type="entry name" value="zinc finger protein 629 isoform X2"/>
    <property type="match status" value="1"/>
</dbReference>
<feature type="domain" description="KRAB" evidence="15">
    <location>
        <begin position="198"/>
        <end position="274"/>
    </location>
</feature>
<keyword evidence="7" id="KW-0805">Transcription regulation</keyword>
<dbReference type="CDD" id="cd07936">
    <property type="entry name" value="SCAN"/>
    <property type="match status" value="1"/>
</dbReference>
<dbReference type="SUPFAM" id="SSF57667">
    <property type="entry name" value="beta-beta-alpha zinc fingers"/>
    <property type="match status" value="3"/>
</dbReference>
<dbReference type="InterPro" id="IPR001909">
    <property type="entry name" value="KRAB"/>
</dbReference>
<feature type="domain" description="C2H2-type" evidence="13">
    <location>
        <begin position="408"/>
        <end position="435"/>
    </location>
</feature>
<dbReference type="PROSITE" id="PS50805">
    <property type="entry name" value="KRAB"/>
    <property type="match status" value="1"/>
</dbReference>
<dbReference type="FunFam" id="3.30.160.60:FF:000358">
    <property type="entry name" value="zinc finger protein 24"/>
    <property type="match status" value="1"/>
</dbReference>
<dbReference type="GO" id="GO:0008270">
    <property type="term" value="F:zinc ion binding"/>
    <property type="evidence" value="ECO:0007669"/>
    <property type="project" value="UniProtKB-KW"/>
</dbReference>
<evidence type="ECO:0000256" key="2">
    <source>
        <dbReference type="ARBA" id="ARBA00006991"/>
    </source>
</evidence>
<feature type="region of interest" description="Disordered" evidence="12">
    <location>
        <begin position="275"/>
        <end position="352"/>
    </location>
</feature>
<evidence type="ECO:0000313" key="16">
    <source>
        <dbReference type="Ensembl" id="ENSOANP00000046160.1"/>
    </source>
</evidence>
<dbReference type="InterPro" id="IPR038269">
    <property type="entry name" value="SCAN_sf"/>
</dbReference>
<feature type="region of interest" description="Disordered" evidence="12">
    <location>
        <begin position="153"/>
        <end position="179"/>
    </location>
</feature>
<comment type="subcellular location">
    <subcellularLocation>
        <location evidence="1">Nucleus</location>
    </subcellularLocation>
</comment>
<dbReference type="Ensembl" id="ENSOANT00000070118.1">
    <property type="protein sequence ID" value="ENSOANP00000046160.1"/>
    <property type="gene ID" value="ENSOANG00000050489.1"/>
</dbReference>
<sequence length="585" mass="63696">MMPATLSPSVPAAREQEAAAAAVKLEQGCGAPPDAEGLRRRFRGFRYREAARPREALSRLRELCHQWLRPEARSKEGILELLVLEQFLTILPGEVGAWVREQRPQSGDEVVVLLEDLQRDPRRLLRWVTAPGQGQDVLLEKMASLSYLLGRAGPQPWEESERPAPAPRDQPGHGIKEEPSALPRHALPALEGGAGDQEVVPALFPARPQEEWGGLDANQRELCGDPEQDKLEKIIALSQESAGIPIPHPDLMAMLERGEDPWGLEPHTVQEMDIPRGVCLGPGRRTPRDNWPREEPRAWEPEPEPEGMPPPRAQGASWEEAAGREAPSVPGEGAEGARGVRARGAAGGEKPHACPDCGKSFGQKSKLVRHQRIHTGERPFKCPVCTKGFSRGSGLRAHQRVHTGERPFRCPSCGQGFSKNSHLARHRRVHTGEKPFHCPVCAKAFTRNANLRAHRRVHTGERPYRCPICGQGFSKNSRLLGHQARHGGAERPDAPPAAAPAAPDPEEAARCLVCGLGPSARRKARPGEGLPACPACDPDRPGRGPQGPGPFPGSACARGFRESPQLYPHPRGQWDGGRGAGEPAE</sequence>
<name>A0A6I8NXS3_ORNAN</name>
<dbReference type="OMA" id="AFTRNAN"/>
<evidence type="ECO:0000313" key="17">
    <source>
        <dbReference type="Proteomes" id="UP000002279"/>
    </source>
</evidence>
<dbReference type="PANTHER" id="PTHR23226:SF377">
    <property type="entry name" value="ZINC FINGER AND SCAN DOMAIN-CONTAINING PROTEIN 20"/>
    <property type="match status" value="1"/>
</dbReference>
<protein>
    <submittedName>
        <fullName evidence="16">Uncharacterized protein</fullName>
    </submittedName>
</protein>
<dbReference type="SMART" id="SM00431">
    <property type="entry name" value="SCAN"/>
    <property type="match status" value="1"/>
</dbReference>
<dbReference type="SUPFAM" id="SSF47353">
    <property type="entry name" value="Retrovirus capsid dimerization domain-like"/>
    <property type="match status" value="1"/>
</dbReference>
<dbReference type="Gene3D" id="1.10.4020.10">
    <property type="entry name" value="DNA breaking-rejoining enzymes"/>
    <property type="match status" value="1"/>
</dbReference>
<keyword evidence="17" id="KW-1185">Reference proteome</keyword>
<keyword evidence="10" id="KW-0539">Nucleus</keyword>
<dbReference type="Pfam" id="PF00096">
    <property type="entry name" value="zf-C2H2"/>
    <property type="match status" value="5"/>
</dbReference>
<evidence type="ECO:0000256" key="12">
    <source>
        <dbReference type="SAM" id="MobiDB-lite"/>
    </source>
</evidence>
<feature type="region of interest" description="Disordered" evidence="12">
    <location>
        <begin position="520"/>
        <end position="585"/>
    </location>
</feature>
<dbReference type="Proteomes" id="UP000002279">
    <property type="component" value="Chromosome 17"/>
</dbReference>
<dbReference type="Gene3D" id="3.30.160.60">
    <property type="entry name" value="Classic Zinc Finger"/>
    <property type="match status" value="5"/>
</dbReference>
<keyword evidence="5 11" id="KW-0863">Zinc-finger</keyword>
<feature type="region of interest" description="Disordered" evidence="12">
    <location>
        <begin position="481"/>
        <end position="503"/>
    </location>
</feature>
<dbReference type="AlphaFoldDB" id="A0A6I8NXS3"/>
<evidence type="ECO:0000256" key="8">
    <source>
        <dbReference type="ARBA" id="ARBA00023125"/>
    </source>
</evidence>
<feature type="compositionally biased region" description="Gly residues" evidence="12">
    <location>
        <begin position="574"/>
        <end position="585"/>
    </location>
</feature>
<feature type="compositionally biased region" description="Basic and acidic residues" evidence="12">
    <location>
        <begin position="170"/>
        <end position="179"/>
    </location>
</feature>
<feature type="domain" description="SCAN box" evidence="14">
    <location>
        <begin position="39"/>
        <end position="120"/>
    </location>
</feature>
<evidence type="ECO:0000256" key="6">
    <source>
        <dbReference type="ARBA" id="ARBA00022833"/>
    </source>
</evidence>
<dbReference type="FunFam" id="3.30.160.60:FF:000710">
    <property type="entry name" value="Zinc finger protein 768"/>
    <property type="match status" value="1"/>
</dbReference>
<dbReference type="GO" id="GO:0005634">
    <property type="term" value="C:nucleus"/>
    <property type="evidence" value="ECO:0000318"/>
    <property type="project" value="GO_Central"/>
</dbReference>
<dbReference type="KEGG" id="oaa:103167890"/>
<dbReference type="Bgee" id="ENSOANG00000050489">
    <property type="expression patterns" value="Expressed in fibroblast and 7 other cell types or tissues"/>
</dbReference>
<dbReference type="GO" id="GO:0000977">
    <property type="term" value="F:RNA polymerase II transcription regulatory region sequence-specific DNA binding"/>
    <property type="evidence" value="ECO:0000318"/>
    <property type="project" value="GO_Central"/>
</dbReference>
<comment type="similarity">
    <text evidence="2">Belongs to the krueppel C2H2-type zinc-finger protein family.</text>
</comment>
<dbReference type="RefSeq" id="XP_028938319.1">
    <property type="nucleotide sequence ID" value="XM_029082486.1"/>
</dbReference>
<evidence type="ECO:0000256" key="10">
    <source>
        <dbReference type="ARBA" id="ARBA00023242"/>
    </source>
</evidence>
<dbReference type="PROSITE" id="PS50804">
    <property type="entry name" value="SCAN_BOX"/>
    <property type="match status" value="1"/>
</dbReference>
<evidence type="ECO:0000259" key="15">
    <source>
        <dbReference type="PROSITE" id="PS50805"/>
    </source>
</evidence>
<dbReference type="PANTHER" id="PTHR23226">
    <property type="entry name" value="ZINC FINGER AND SCAN DOMAIN-CONTAINING"/>
    <property type="match status" value="1"/>
</dbReference>
<organism evidence="16 17">
    <name type="scientific">Ornithorhynchus anatinus</name>
    <name type="common">Duckbill platypus</name>
    <dbReference type="NCBI Taxonomy" id="9258"/>
    <lineage>
        <taxon>Eukaryota</taxon>
        <taxon>Metazoa</taxon>
        <taxon>Chordata</taxon>
        <taxon>Craniata</taxon>
        <taxon>Vertebrata</taxon>
        <taxon>Euteleostomi</taxon>
        <taxon>Mammalia</taxon>
        <taxon>Monotremata</taxon>
        <taxon>Ornithorhynchidae</taxon>
        <taxon>Ornithorhynchus</taxon>
    </lineage>
</organism>
<evidence type="ECO:0000256" key="1">
    <source>
        <dbReference type="ARBA" id="ARBA00004123"/>
    </source>
</evidence>
<keyword evidence="4" id="KW-0677">Repeat</keyword>
<dbReference type="InParanoid" id="A0A6I8NXS3"/>
<dbReference type="PROSITE" id="PS00028">
    <property type="entry name" value="ZINC_FINGER_C2H2_1"/>
    <property type="match status" value="5"/>
</dbReference>
<gene>
    <name evidence="16" type="primary">LOC103167890</name>
</gene>
<keyword evidence="8" id="KW-0238">DNA-binding</keyword>
<proteinExistence type="inferred from homology"/>
<reference evidence="16 17" key="1">
    <citation type="journal article" date="2008" name="Nature">
        <title>Genome analysis of the platypus reveals unique signatures of evolution.</title>
        <authorList>
            <person name="Warren W.C."/>
            <person name="Hillier L.W."/>
            <person name="Marshall Graves J.A."/>
            <person name="Birney E."/>
            <person name="Ponting C.P."/>
            <person name="Grutzner F."/>
            <person name="Belov K."/>
            <person name="Miller W."/>
            <person name="Clarke L."/>
            <person name="Chinwalla A.T."/>
            <person name="Yang S.P."/>
            <person name="Heger A."/>
            <person name="Locke D.P."/>
            <person name="Miethke P."/>
            <person name="Waters P.D."/>
            <person name="Veyrunes F."/>
            <person name="Fulton L."/>
            <person name="Fulton B."/>
            <person name="Graves T."/>
            <person name="Wallis J."/>
            <person name="Puente X.S."/>
            <person name="Lopez-Otin C."/>
            <person name="Ordonez G.R."/>
            <person name="Eichler E.E."/>
            <person name="Chen L."/>
            <person name="Cheng Z."/>
            <person name="Deakin J.E."/>
            <person name="Alsop A."/>
            <person name="Thompson K."/>
            <person name="Kirby P."/>
            <person name="Papenfuss A.T."/>
            <person name="Wakefield M.J."/>
            <person name="Olender T."/>
            <person name="Lancet D."/>
            <person name="Huttley G.A."/>
            <person name="Smit A.F."/>
            <person name="Pask A."/>
            <person name="Temple-Smith P."/>
            <person name="Batzer M.A."/>
            <person name="Walker J.A."/>
            <person name="Konkel M.K."/>
            <person name="Harris R.S."/>
            <person name="Whittington C.M."/>
            <person name="Wong E.S."/>
            <person name="Gemmell N.J."/>
            <person name="Buschiazzo E."/>
            <person name="Vargas Jentzsch I.M."/>
            <person name="Merkel A."/>
            <person name="Schmitz J."/>
            <person name="Zemann A."/>
            <person name="Churakov G."/>
            <person name="Kriegs J.O."/>
            <person name="Brosius J."/>
            <person name="Murchison E.P."/>
            <person name="Sachidanandam R."/>
            <person name="Smith C."/>
            <person name="Hannon G.J."/>
            <person name="Tsend-Ayush E."/>
            <person name="McMillan D."/>
            <person name="Attenborough R."/>
            <person name="Rens W."/>
            <person name="Ferguson-Smith M."/>
            <person name="Lefevre C.M."/>
            <person name="Sharp J.A."/>
            <person name="Nicholas K.R."/>
            <person name="Ray D.A."/>
            <person name="Kube M."/>
            <person name="Reinhardt R."/>
            <person name="Pringle T.H."/>
            <person name="Taylor J."/>
            <person name="Jones R.C."/>
            <person name="Nixon B."/>
            <person name="Dacheux J.L."/>
            <person name="Niwa H."/>
            <person name="Sekita Y."/>
            <person name="Huang X."/>
            <person name="Stark A."/>
            <person name="Kheradpour P."/>
            <person name="Kellis M."/>
            <person name="Flicek P."/>
            <person name="Chen Y."/>
            <person name="Webber C."/>
            <person name="Hardison R."/>
            <person name="Nelson J."/>
            <person name="Hallsworth-Pepin K."/>
            <person name="Delehaunty K."/>
            <person name="Markovic C."/>
            <person name="Minx P."/>
            <person name="Feng Y."/>
            <person name="Kremitzki C."/>
            <person name="Mitreva M."/>
            <person name="Glasscock J."/>
            <person name="Wylie T."/>
            <person name="Wohldmann P."/>
            <person name="Thiru P."/>
            <person name="Nhan M.N."/>
            <person name="Pohl C.S."/>
            <person name="Smith S.M."/>
            <person name="Hou S."/>
            <person name="Nefedov M."/>
            <person name="de Jong P.J."/>
            <person name="Renfree M.B."/>
            <person name="Mardis E.R."/>
            <person name="Wilson R.K."/>
        </authorList>
    </citation>
    <scope>NUCLEOTIDE SEQUENCE [LARGE SCALE GENOMIC DNA]</scope>
    <source>
        <strain evidence="16 17">Glennie</strain>
    </source>
</reference>
<dbReference type="SMART" id="SM00355">
    <property type="entry name" value="ZnF_C2H2"/>
    <property type="match status" value="5"/>
</dbReference>
<feature type="domain" description="C2H2-type" evidence="13">
    <location>
        <begin position="380"/>
        <end position="407"/>
    </location>
</feature>
<reference evidence="16" key="2">
    <citation type="submission" date="2025-08" db="UniProtKB">
        <authorList>
            <consortium name="Ensembl"/>
        </authorList>
    </citation>
    <scope>IDENTIFICATION</scope>
    <source>
        <strain evidence="16">Glennie</strain>
    </source>
</reference>
<dbReference type="InterPro" id="IPR036236">
    <property type="entry name" value="Znf_C2H2_sf"/>
</dbReference>
<evidence type="ECO:0000256" key="5">
    <source>
        <dbReference type="ARBA" id="ARBA00022771"/>
    </source>
</evidence>
<evidence type="ECO:0000256" key="7">
    <source>
        <dbReference type="ARBA" id="ARBA00023015"/>
    </source>
</evidence>
<feature type="domain" description="C2H2-type" evidence="13">
    <location>
        <begin position="464"/>
        <end position="491"/>
    </location>
</feature>
<dbReference type="GO" id="GO:0000981">
    <property type="term" value="F:DNA-binding transcription factor activity, RNA polymerase II-specific"/>
    <property type="evidence" value="ECO:0000318"/>
    <property type="project" value="GO_Central"/>
</dbReference>
<feature type="compositionally biased region" description="Basic and acidic residues" evidence="12">
    <location>
        <begin position="286"/>
        <end position="300"/>
    </location>
</feature>
<keyword evidence="6" id="KW-0862">Zinc</keyword>
<dbReference type="PROSITE" id="PS50157">
    <property type="entry name" value="ZINC_FINGER_C2H2_2"/>
    <property type="match status" value="5"/>
</dbReference>
<dbReference type="GO" id="GO:0006357">
    <property type="term" value="P:regulation of transcription by RNA polymerase II"/>
    <property type="evidence" value="ECO:0000318"/>
    <property type="project" value="GO_Central"/>
</dbReference>
<dbReference type="GeneTree" id="ENSGT00940000154740"/>
<feature type="domain" description="C2H2-type" evidence="13">
    <location>
        <begin position="352"/>
        <end position="379"/>
    </location>
</feature>
<dbReference type="InterPro" id="IPR013087">
    <property type="entry name" value="Znf_C2H2_type"/>
</dbReference>
<evidence type="ECO:0000259" key="13">
    <source>
        <dbReference type="PROSITE" id="PS50157"/>
    </source>
</evidence>
<dbReference type="FunFam" id="1.10.4020.10:FF:000001">
    <property type="entry name" value="zinc finger protein 263 isoform X1"/>
    <property type="match status" value="1"/>
</dbReference>
<accession>A0A6I8NXS3</accession>
<reference evidence="16" key="3">
    <citation type="submission" date="2025-09" db="UniProtKB">
        <authorList>
            <consortium name="Ensembl"/>
        </authorList>
    </citation>
    <scope>IDENTIFICATION</scope>
    <source>
        <strain evidence="16">Glennie</strain>
    </source>
</reference>
<evidence type="ECO:0000256" key="4">
    <source>
        <dbReference type="ARBA" id="ARBA00022737"/>
    </source>
</evidence>
<dbReference type="InterPro" id="IPR003309">
    <property type="entry name" value="SCAN_dom"/>
</dbReference>
<dbReference type="Pfam" id="PF02023">
    <property type="entry name" value="SCAN"/>
    <property type="match status" value="1"/>
</dbReference>
<dbReference type="FunFam" id="3.30.160.60:FF:000688">
    <property type="entry name" value="zinc finger protein 197 isoform X1"/>
    <property type="match status" value="1"/>
</dbReference>
<evidence type="ECO:0000259" key="14">
    <source>
        <dbReference type="PROSITE" id="PS50804"/>
    </source>
</evidence>